<accession>A0A1R1F0A8</accession>
<keyword evidence="5" id="KW-1185">Reference proteome</keyword>
<dbReference type="SUPFAM" id="SSF46785">
    <property type="entry name" value="Winged helix' DNA-binding domain"/>
    <property type="match status" value="1"/>
</dbReference>
<dbReference type="PANTHER" id="PTHR34580:SF9">
    <property type="entry name" value="SLL5097 PROTEIN"/>
    <property type="match status" value="1"/>
</dbReference>
<keyword evidence="2" id="KW-0804">Transcription</keyword>
<dbReference type="InterPro" id="IPR028349">
    <property type="entry name" value="PafC-like"/>
</dbReference>
<dbReference type="STRING" id="297318.BK138_02560"/>
<dbReference type="Pfam" id="PF13280">
    <property type="entry name" value="WYL"/>
    <property type="match status" value="1"/>
</dbReference>
<dbReference type="PROSITE" id="PS52050">
    <property type="entry name" value="WYL"/>
    <property type="match status" value="1"/>
</dbReference>
<dbReference type="PROSITE" id="PS51000">
    <property type="entry name" value="HTH_DEOR_2"/>
    <property type="match status" value="1"/>
</dbReference>
<dbReference type="InterPro" id="IPR051534">
    <property type="entry name" value="CBASS_pafABC_assoc_protein"/>
</dbReference>
<dbReference type="PANTHER" id="PTHR34580">
    <property type="match status" value="1"/>
</dbReference>
<dbReference type="SMART" id="SM00420">
    <property type="entry name" value="HTH_DEOR"/>
    <property type="match status" value="1"/>
</dbReference>
<keyword evidence="1" id="KW-0805">Transcription regulation</keyword>
<dbReference type="EMBL" id="MRTP01000001">
    <property type="protein sequence ID" value="OMF57498.1"/>
    <property type="molecule type" value="Genomic_DNA"/>
</dbReference>
<dbReference type="InterPro" id="IPR057727">
    <property type="entry name" value="WCX_dom"/>
</dbReference>
<dbReference type="InterPro" id="IPR036390">
    <property type="entry name" value="WH_DNA-bd_sf"/>
</dbReference>
<evidence type="ECO:0000313" key="4">
    <source>
        <dbReference type="EMBL" id="OMF57498.1"/>
    </source>
</evidence>
<name>A0A1R1F0A8_9BACL</name>
<dbReference type="GO" id="GO:0003700">
    <property type="term" value="F:DNA-binding transcription factor activity"/>
    <property type="evidence" value="ECO:0007669"/>
    <property type="project" value="InterPro"/>
</dbReference>
<evidence type="ECO:0000256" key="2">
    <source>
        <dbReference type="ARBA" id="ARBA00023163"/>
    </source>
</evidence>
<feature type="domain" description="HTH deoR-type" evidence="3">
    <location>
        <begin position="1"/>
        <end position="56"/>
    </location>
</feature>
<dbReference type="InterPro" id="IPR013196">
    <property type="entry name" value="HTH_11"/>
</dbReference>
<organism evidence="4 5">
    <name type="scientific">Paenibacillus rhizosphaerae</name>
    <dbReference type="NCBI Taxonomy" id="297318"/>
    <lineage>
        <taxon>Bacteria</taxon>
        <taxon>Bacillati</taxon>
        <taxon>Bacillota</taxon>
        <taxon>Bacilli</taxon>
        <taxon>Bacillales</taxon>
        <taxon>Paenibacillaceae</taxon>
        <taxon>Paenibacillus</taxon>
    </lineage>
</organism>
<evidence type="ECO:0000259" key="3">
    <source>
        <dbReference type="PROSITE" id="PS51000"/>
    </source>
</evidence>
<dbReference type="Proteomes" id="UP000187172">
    <property type="component" value="Unassembled WGS sequence"/>
</dbReference>
<dbReference type="Pfam" id="PF25583">
    <property type="entry name" value="WCX"/>
    <property type="match status" value="1"/>
</dbReference>
<comment type="caution">
    <text evidence="4">The sequence shown here is derived from an EMBL/GenBank/DDBJ whole genome shotgun (WGS) entry which is preliminary data.</text>
</comment>
<evidence type="ECO:0000256" key="1">
    <source>
        <dbReference type="ARBA" id="ARBA00023015"/>
    </source>
</evidence>
<dbReference type="InterPro" id="IPR001034">
    <property type="entry name" value="DeoR_HTH"/>
</dbReference>
<dbReference type="Pfam" id="PF08279">
    <property type="entry name" value="HTH_11"/>
    <property type="match status" value="1"/>
</dbReference>
<dbReference type="RefSeq" id="WP_076165374.1">
    <property type="nucleotide sequence ID" value="NZ_MRTP01000001.1"/>
</dbReference>
<dbReference type="InterPro" id="IPR026881">
    <property type="entry name" value="WYL_dom"/>
</dbReference>
<evidence type="ECO:0000313" key="5">
    <source>
        <dbReference type="Proteomes" id="UP000187172"/>
    </source>
</evidence>
<dbReference type="AlphaFoldDB" id="A0A1R1F0A8"/>
<protein>
    <submittedName>
        <fullName evidence="4">Transcriptional regulator</fullName>
    </submittedName>
</protein>
<dbReference type="Gene3D" id="1.10.10.10">
    <property type="entry name" value="Winged helix-like DNA-binding domain superfamily/Winged helix DNA-binding domain"/>
    <property type="match status" value="1"/>
</dbReference>
<dbReference type="InterPro" id="IPR036388">
    <property type="entry name" value="WH-like_DNA-bd_sf"/>
</dbReference>
<sequence>MNERRLAMMRIIDSRKKFTARELAERFNVSVRTIQRDLDYLQQIGFPLYSEQGAHGGYRALENRILPPLQLTRTEALGLFLMLEMLEKVPDFPFDAIRSHLAVQYYGSLPSDVQTNIDQMRSHISFRMMQLHEPAPWTTEILEASIAKQEVRIVYKSAKGSKEHNVYPYGIYFENGYWYMPARNPEKTLLFRVDRIQHVEKTGANDPEVPSLAEWMQSTDDRDKVEVVLRFTPFGMRLAKDDPILHTAADGQWSGPVPLEEFPFTARRLLRFGPDVQVVSPPRLRDLVLQLLQDSISQYKE</sequence>
<dbReference type="PIRSF" id="PIRSF016838">
    <property type="entry name" value="PafC"/>
    <property type="match status" value="1"/>
</dbReference>
<gene>
    <name evidence="4" type="ORF">BK138_02560</name>
</gene>
<reference evidence="4 5" key="1">
    <citation type="submission" date="2016-11" db="EMBL/GenBank/DDBJ databases">
        <title>Paenibacillus species isolates.</title>
        <authorList>
            <person name="Beno S.M."/>
        </authorList>
    </citation>
    <scope>NUCLEOTIDE SEQUENCE [LARGE SCALE GENOMIC DNA]</scope>
    <source>
        <strain evidence="4 5">FSL R5-0378</strain>
    </source>
</reference>
<proteinExistence type="predicted"/>